<dbReference type="OrthoDB" id="429408at2759"/>
<reference evidence="4" key="1">
    <citation type="submission" date="2021-02" db="EMBL/GenBank/DDBJ databases">
        <authorList>
            <person name="Dougan E. K."/>
            <person name="Rhodes N."/>
            <person name="Thang M."/>
            <person name="Chan C."/>
        </authorList>
    </citation>
    <scope>NUCLEOTIDE SEQUENCE</scope>
</reference>
<accession>A0A812Q309</accession>
<dbReference type="SUPFAM" id="SSF47473">
    <property type="entry name" value="EF-hand"/>
    <property type="match status" value="1"/>
</dbReference>
<keyword evidence="5" id="KW-1185">Reference proteome</keyword>
<dbReference type="PANTHER" id="PTHR12461:SF105">
    <property type="entry name" value="HYPOXIA-INDUCIBLE FACTOR 1-ALPHA INHIBITOR"/>
    <property type="match status" value="1"/>
</dbReference>
<gene>
    <name evidence="4" type="primary">hspbap1</name>
    <name evidence="4" type="ORF">SNAT2548_LOCUS21244</name>
</gene>
<evidence type="ECO:0000256" key="1">
    <source>
        <dbReference type="ARBA" id="ARBA00022837"/>
    </source>
</evidence>
<keyword evidence="1" id="KW-0106">Calcium</keyword>
<dbReference type="PANTHER" id="PTHR12461">
    <property type="entry name" value="HYPOXIA-INDUCIBLE FACTOR 1 ALPHA INHIBITOR-RELATED"/>
    <property type="match status" value="1"/>
</dbReference>
<dbReference type="InterPro" id="IPR011992">
    <property type="entry name" value="EF-hand-dom_pair"/>
</dbReference>
<dbReference type="InterPro" id="IPR018247">
    <property type="entry name" value="EF_Hand_1_Ca_BS"/>
</dbReference>
<feature type="region of interest" description="Disordered" evidence="2">
    <location>
        <begin position="1"/>
        <end position="22"/>
    </location>
</feature>
<evidence type="ECO:0000256" key="2">
    <source>
        <dbReference type="SAM" id="MobiDB-lite"/>
    </source>
</evidence>
<dbReference type="PROSITE" id="PS00018">
    <property type="entry name" value="EF_HAND_1"/>
    <property type="match status" value="2"/>
</dbReference>
<name>A0A812Q309_9DINO</name>
<proteinExistence type="predicted"/>
<dbReference type="Gene3D" id="1.10.238.10">
    <property type="entry name" value="EF-hand"/>
    <property type="match status" value="1"/>
</dbReference>
<organism evidence="4 5">
    <name type="scientific">Symbiodinium natans</name>
    <dbReference type="NCBI Taxonomy" id="878477"/>
    <lineage>
        <taxon>Eukaryota</taxon>
        <taxon>Sar</taxon>
        <taxon>Alveolata</taxon>
        <taxon>Dinophyceae</taxon>
        <taxon>Suessiales</taxon>
        <taxon>Symbiodiniaceae</taxon>
        <taxon>Symbiodinium</taxon>
    </lineage>
</organism>
<dbReference type="Pfam" id="PF08007">
    <property type="entry name" value="JmjC_2"/>
    <property type="match status" value="1"/>
</dbReference>
<dbReference type="EMBL" id="CAJNDS010002242">
    <property type="protein sequence ID" value="CAE7389712.1"/>
    <property type="molecule type" value="Genomic_DNA"/>
</dbReference>
<dbReference type="Gene3D" id="2.60.120.650">
    <property type="entry name" value="Cupin"/>
    <property type="match status" value="1"/>
</dbReference>
<dbReference type="PROSITE" id="PS51184">
    <property type="entry name" value="JMJC"/>
    <property type="match status" value="1"/>
</dbReference>
<protein>
    <submittedName>
        <fullName evidence="4">Hspbap1 protein</fullName>
    </submittedName>
</protein>
<evidence type="ECO:0000313" key="4">
    <source>
        <dbReference type="EMBL" id="CAE7389712.1"/>
    </source>
</evidence>
<dbReference type="InterPro" id="IPR003347">
    <property type="entry name" value="JmjC_dom"/>
</dbReference>
<dbReference type="SUPFAM" id="SSF51197">
    <property type="entry name" value="Clavaminate synthase-like"/>
    <property type="match status" value="1"/>
</dbReference>
<comment type="caution">
    <text evidence="4">The sequence shown here is derived from an EMBL/GenBank/DDBJ whole genome shotgun (WGS) entry which is preliminary data.</text>
</comment>
<dbReference type="AlphaFoldDB" id="A0A812Q309"/>
<feature type="non-terminal residue" evidence="4">
    <location>
        <position position="1"/>
    </location>
</feature>
<evidence type="ECO:0000259" key="3">
    <source>
        <dbReference type="PROSITE" id="PS51184"/>
    </source>
</evidence>
<sequence>EAEPEEEQYWRPTPGAVPPFDAPRIREPTRKQFEQLILDGKIFVVPDISADWELRRWDCDFFQTDPEFKKAAMNHQYTAGGGRDMKLGDDWQGDQTASGAKNDTAPQIAPFYWGIKDVQFERRPGWTKAMLRRVAKSFKVPKFMHPKHTARDFGSTPEFWFGTGQAGAKAHMDSHVQATVSVQISGRKRWRLMPLRQRAAPFLAMIYSDGQPYENDEGWKPLFEITLEPGEGLFFPPGMVHETMNVGDVCASSVTFQFNYPYAARFYRHDLTAELRFFPRVRYTADIGESWVLIKDWARLGLPGDERGKGEPFDSARKRADLAPHFAKLDQDSNGQLTESELGFLDSHAVNAIAWHDTDGDHAISLEEYRDGFAYWSSVTSAAIKATPKEWRKFQLIGTVENLEDVPDALSRKMREASLREEARLRSAKEQRSDL</sequence>
<dbReference type="Proteomes" id="UP000604046">
    <property type="component" value="Unassembled WGS sequence"/>
</dbReference>
<feature type="domain" description="JmjC" evidence="3">
    <location>
        <begin position="129"/>
        <end position="275"/>
    </location>
</feature>
<evidence type="ECO:0000313" key="5">
    <source>
        <dbReference type="Proteomes" id="UP000604046"/>
    </source>
</evidence>